<sequence length="428" mass="49326">MPNRTIAPPIKDAVDFELVLPRCDHHVLSNGVEVYALNMGSEDTLQINWVFYAGAWYEKKKALAAATNFLMKNGTSGRTAFEINEHFDYYGAYVNRSCYSETSEVTLHCLNKHVHALIPVIAEMFTDATFLEEELAIYKQNSLQRLKVNLQKSEFVAGRLIDSYLFGEKHPYGKYNNAEDYEALTREDLVGFYEEYYRKGRMVIFAAGKLPENMIAELEKYFGGLPVRKHRETVVGVQHKIEPATEKKYRIMNDPNGVQAAIRLLRPFPNRHHPDFQKAQVLNNVLGGFFGSRLMGNIREDKGYTYGIYSYLLNFIHESGWMITTEAGRDVAEETVKEIYNEMELLREEEIDEEELMMTRNFIIGTVLGDLDGPFQVIGRWKNMILNGVDEAYFYQSLQVVRSITAKELQELANTYLQPDDFYELVVI</sequence>
<dbReference type="EMBL" id="SGXA01000002">
    <property type="protein sequence ID" value="RZS71922.1"/>
    <property type="molecule type" value="Genomic_DNA"/>
</dbReference>
<dbReference type="AlphaFoldDB" id="A0A4Q7MSW8"/>
<dbReference type="OrthoDB" id="9811314at2"/>
<gene>
    <name evidence="3" type="ORF">EV199_3835</name>
</gene>
<protein>
    <submittedName>
        <fullName evidence="3">Putative Zn-dependent peptidase</fullName>
    </submittedName>
</protein>
<dbReference type="Pfam" id="PF05193">
    <property type="entry name" value="Peptidase_M16_C"/>
    <property type="match status" value="1"/>
</dbReference>
<name>A0A4Q7MSW8_9BACT</name>
<feature type="domain" description="Peptidase M16 N-terminal" evidence="1">
    <location>
        <begin position="46"/>
        <end position="151"/>
    </location>
</feature>
<dbReference type="InterPro" id="IPR007863">
    <property type="entry name" value="Peptidase_M16_C"/>
</dbReference>
<dbReference type="Proteomes" id="UP000293874">
    <property type="component" value="Unassembled WGS sequence"/>
</dbReference>
<evidence type="ECO:0000313" key="3">
    <source>
        <dbReference type="EMBL" id="RZS71922.1"/>
    </source>
</evidence>
<dbReference type="PANTHER" id="PTHR11851">
    <property type="entry name" value="METALLOPROTEASE"/>
    <property type="match status" value="1"/>
</dbReference>
<dbReference type="InterPro" id="IPR011249">
    <property type="entry name" value="Metalloenz_LuxS/M16"/>
</dbReference>
<proteinExistence type="predicted"/>
<dbReference type="PANTHER" id="PTHR11851:SF224">
    <property type="entry name" value="PROCESSING PROTEASE"/>
    <property type="match status" value="1"/>
</dbReference>
<dbReference type="Gene3D" id="3.30.830.10">
    <property type="entry name" value="Metalloenzyme, LuxS/M16 peptidase-like"/>
    <property type="match status" value="2"/>
</dbReference>
<evidence type="ECO:0000313" key="4">
    <source>
        <dbReference type="Proteomes" id="UP000293874"/>
    </source>
</evidence>
<evidence type="ECO:0000259" key="1">
    <source>
        <dbReference type="Pfam" id="PF00675"/>
    </source>
</evidence>
<dbReference type="InterPro" id="IPR011765">
    <property type="entry name" value="Pept_M16_N"/>
</dbReference>
<evidence type="ECO:0000259" key="2">
    <source>
        <dbReference type="Pfam" id="PF05193"/>
    </source>
</evidence>
<organism evidence="3 4">
    <name type="scientific">Pseudobacter ginsenosidimutans</name>
    <dbReference type="NCBI Taxonomy" id="661488"/>
    <lineage>
        <taxon>Bacteria</taxon>
        <taxon>Pseudomonadati</taxon>
        <taxon>Bacteroidota</taxon>
        <taxon>Chitinophagia</taxon>
        <taxon>Chitinophagales</taxon>
        <taxon>Chitinophagaceae</taxon>
        <taxon>Pseudobacter</taxon>
    </lineage>
</organism>
<feature type="domain" description="Peptidase M16 C-terminal" evidence="2">
    <location>
        <begin position="184"/>
        <end position="360"/>
    </location>
</feature>
<dbReference type="RefSeq" id="WP_130542388.1">
    <property type="nucleotide sequence ID" value="NZ_CP042431.1"/>
</dbReference>
<dbReference type="InterPro" id="IPR050361">
    <property type="entry name" value="MPP/UQCRC_Complex"/>
</dbReference>
<reference evidence="3 4" key="1">
    <citation type="submission" date="2019-02" db="EMBL/GenBank/DDBJ databases">
        <title>Genomic Encyclopedia of Type Strains, Phase IV (KMG-IV): sequencing the most valuable type-strain genomes for metagenomic binning, comparative biology and taxonomic classification.</title>
        <authorList>
            <person name="Goeker M."/>
        </authorList>
    </citation>
    <scope>NUCLEOTIDE SEQUENCE [LARGE SCALE GENOMIC DNA]</scope>
    <source>
        <strain evidence="3 4">DSM 18116</strain>
    </source>
</reference>
<dbReference type="GO" id="GO:0046872">
    <property type="term" value="F:metal ion binding"/>
    <property type="evidence" value="ECO:0007669"/>
    <property type="project" value="InterPro"/>
</dbReference>
<accession>A0A4Q7MSW8</accession>
<dbReference type="Pfam" id="PF00675">
    <property type="entry name" value="Peptidase_M16"/>
    <property type="match status" value="1"/>
</dbReference>
<dbReference type="SUPFAM" id="SSF63411">
    <property type="entry name" value="LuxS/MPP-like metallohydrolase"/>
    <property type="match status" value="2"/>
</dbReference>
<keyword evidence="4" id="KW-1185">Reference proteome</keyword>
<comment type="caution">
    <text evidence="3">The sequence shown here is derived from an EMBL/GenBank/DDBJ whole genome shotgun (WGS) entry which is preliminary data.</text>
</comment>